<gene>
    <name evidence="1" type="ORF">CHCC16736_0609</name>
</gene>
<dbReference type="EMBL" id="NILC01000030">
    <property type="protein sequence ID" value="TWL22146.1"/>
    <property type="molecule type" value="Genomic_DNA"/>
</dbReference>
<reference evidence="1 2" key="1">
    <citation type="submission" date="2019-06" db="EMBL/GenBank/DDBJ databases">
        <title>Genome sequence analysis of &gt;100 Bacillus licheniformis strains suggests intrinsic resistance to this species.</title>
        <authorList>
            <person name="Wels M."/>
            <person name="Siezen R.J."/>
            <person name="Johansen E."/>
            <person name="Stuer-Lauridsen B."/>
            <person name="Bjerre K."/>
            <person name="Nielsen B.K.K."/>
        </authorList>
    </citation>
    <scope>NUCLEOTIDE SEQUENCE [LARGE SCALE GENOMIC DNA]</scope>
    <source>
        <strain evidence="1 2">BAC-16736</strain>
    </source>
</reference>
<accession>A0A8B5Y7L1</accession>
<proteinExistence type="predicted"/>
<protein>
    <submittedName>
        <fullName evidence="1">Uncharacterized protein</fullName>
    </submittedName>
</protein>
<evidence type="ECO:0000313" key="1">
    <source>
        <dbReference type="EMBL" id="TWL22146.1"/>
    </source>
</evidence>
<dbReference type="AlphaFoldDB" id="A0A8B5Y7L1"/>
<sequence>MVQIDSSAVKKIFFMYDMKKENSNYEKAVFLFHDQKGKMSSADTLWYDAL</sequence>
<organism evidence="1 2">
    <name type="scientific">Bacillus licheniformis</name>
    <dbReference type="NCBI Taxonomy" id="1402"/>
    <lineage>
        <taxon>Bacteria</taxon>
        <taxon>Bacillati</taxon>
        <taxon>Bacillota</taxon>
        <taxon>Bacilli</taxon>
        <taxon>Bacillales</taxon>
        <taxon>Bacillaceae</taxon>
        <taxon>Bacillus</taxon>
    </lineage>
</organism>
<name>A0A8B5Y7L1_BACLI</name>
<comment type="caution">
    <text evidence="1">The sequence shown here is derived from an EMBL/GenBank/DDBJ whole genome shotgun (WGS) entry which is preliminary data.</text>
</comment>
<dbReference type="Proteomes" id="UP000435910">
    <property type="component" value="Unassembled WGS sequence"/>
</dbReference>
<evidence type="ECO:0000313" key="2">
    <source>
        <dbReference type="Proteomes" id="UP000435910"/>
    </source>
</evidence>